<protein>
    <recommendedName>
        <fullName evidence="4">Interleukin</fullName>
    </recommendedName>
</protein>
<accession>A0A7N8X6Y8</accession>
<sequence length="141" mass="16040">MEQCYRIAILMFLLTGYLQANPIKTCFNINDLHINYLRENVNCGQGVNFTSPTNVQGQCYAAALKCFTEGLEHANSECTDEEERIIDSLNALEKAKCLQTAQKDSSECKWETEGSRKQFADFVTDLEKFVQLVNNNLRSIK</sequence>
<name>A0A7N8X6Y8_9TELE</name>
<dbReference type="AlphaFoldDB" id="A0A7N8X6Y8"/>
<dbReference type="InterPro" id="IPR009079">
    <property type="entry name" value="4_helix_cytokine-like_core"/>
</dbReference>
<feature type="signal peptide" evidence="1">
    <location>
        <begin position="1"/>
        <end position="20"/>
    </location>
</feature>
<evidence type="ECO:0000313" key="2">
    <source>
        <dbReference type="Ensembl" id="ENSMAMP00000041384.1"/>
    </source>
</evidence>
<reference evidence="2" key="1">
    <citation type="submission" date="2025-08" db="UniProtKB">
        <authorList>
            <consortium name="Ensembl"/>
        </authorList>
    </citation>
    <scope>IDENTIFICATION</scope>
</reference>
<evidence type="ECO:0000313" key="3">
    <source>
        <dbReference type="Proteomes" id="UP000261640"/>
    </source>
</evidence>
<proteinExistence type="predicted"/>
<evidence type="ECO:0000256" key="1">
    <source>
        <dbReference type="SAM" id="SignalP"/>
    </source>
</evidence>
<organism evidence="2 3">
    <name type="scientific">Mastacembelus armatus</name>
    <name type="common">zig-zag eel</name>
    <dbReference type="NCBI Taxonomy" id="205130"/>
    <lineage>
        <taxon>Eukaryota</taxon>
        <taxon>Metazoa</taxon>
        <taxon>Chordata</taxon>
        <taxon>Craniata</taxon>
        <taxon>Vertebrata</taxon>
        <taxon>Euteleostomi</taxon>
        <taxon>Actinopterygii</taxon>
        <taxon>Neopterygii</taxon>
        <taxon>Teleostei</taxon>
        <taxon>Neoteleostei</taxon>
        <taxon>Acanthomorphata</taxon>
        <taxon>Anabantaria</taxon>
        <taxon>Synbranchiformes</taxon>
        <taxon>Mastacembelidae</taxon>
        <taxon>Mastacembelus</taxon>
    </lineage>
</organism>
<keyword evidence="3" id="KW-1185">Reference proteome</keyword>
<reference evidence="2" key="2">
    <citation type="submission" date="2025-09" db="UniProtKB">
        <authorList>
            <consortium name="Ensembl"/>
        </authorList>
    </citation>
    <scope>IDENTIFICATION</scope>
</reference>
<dbReference type="SUPFAM" id="SSF47266">
    <property type="entry name" value="4-helical cytokines"/>
    <property type="match status" value="1"/>
</dbReference>
<dbReference type="Proteomes" id="UP000261640">
    <property type="component" value="Unplaced"/>
</dbReference>
<dbReference type="Ensembl" id="ENSMAMT00000064920.1">
    <property type="protein sequence ID" value="ENSMAMP00000041384.1"/>
    <property type="gene ID" value="ENSMAMG00000027504.1"/>
</dbReference>
<keyword evidence="1" id="KW-0732">Signal</keyword>
<evidence type="ECO:0008006" key="4">
    <source>
        <dbReference type="Google" id="ProtNLM"/>
    </source>
</evidence>
<feature type="chain" id="PRO_5030968881" description="Interleukin" evidence="1">
    <location>
        <begin position="21"/>
        <end position="141"/>
    </location>
</feature>
<dbReference type="InParanoid" id="A0A7N8X6Y8"/>
<dbReference type="Gene3D" id="1.20.1250.70">
    <property type="entry name" value="Interleukin-15/Interleukin-21"/>
    <property type="match status" value="1"/>
</dbReference>
<dbReference type="GeneTree" id="ENSGT00990000209328"/>